<evidence type="ECO:0000313" key="17">
    <source>
        <dbReference type="Proteomes" id="UP001166286"/>
    </source>
</evidence>
<protein>
    <recommendedName>
        <fullName evidence="4">dolichyl-phosphate beta-glucosyltransferase</fullName>
        <ecNumber evidence="4">2.4.1.117</ecNumber>
    </recommendedName>
</protein>
<dbReference type="PANTHER" id="PTHR10859">
    <property type="entry name" value="GLYCOSYL TRANSFERASE"/>
    <property type="match status" value="1"/>
</dbReference>
<evidence type="ECO:0000256" key="1">
    <source>
        <dbReference type="ARBA" id="ARBA00004389"/>
    </source>
</evidence>
<dbReference type="Pfam" id="PF00535">
    <property type="entry name" value="Glycos_transf_2"/>
    <property type="match status" value="1"/>
</dbReference>
<comment type="caution">
    <text evidence="16">The sequence shown here is derived from an EMBL/GenBank/DDBJ whole genome shotgun (WGS) entry which is preliminary data.</text>
</comment>
<keyword evidence="9" id="KW-0735">Signal-anchor</keyword>
<evidence type="ECO:0000256" key="6">
    <source>
        <dbReference type="ARBA" id="ARBA00022679"/>
    </source>
</evidence>
<evidence type="ECO:0000256" key="9">
    <source>
        <dbReference type="ARBA" id="ARBA00022968"/>
    </source>
</evidence>
<dbReference type="GO" id="GO:0004581">
    <property type="term" value="F:dolichyl-phosphate beta-glucosyltransferase activity"/>
    <property type="evidence" value="ECO:0007669"/>
    <property type="project" value="UniProtKB-EC"/>
</dbReference>
<dbReference type="GO" id="GO:0006487">
    <property type="term" value="P:protein N-linked glycosylation"/>
    <property type="evidence" value="ECO:0007669"/>
    <property type="project" value="TreeGrafter"/>
</dbReference>
<feature type="region of interest" description="Disordered" evidence="13">
    <location>
        <begin position="136"/>
        <end position="162"/>
    </location>
</feature>
<keyword evidence="11 14" id="KW-0472">Membrane</keyword>
<dbReference type="Proteomes" id="UP001166286">
    <property type="component" value="Unassembled WGS sequence"/>
</dbReference>
<dbReference type="EC" id="2.4.1.117" evidence="4"/>
<dbReference type="InterPro" id="IPR035518">
    <property type="entry name" value="DPG_synthase"/>
</dbReference>
<feature type="transmembrane region" description="Helical" evidence="14">
    <location>
        <begin position="16"/>
        <end position="41"/>
    </location>
</feature>
<comment type="similarity">
    <text evidence="3">Belongs to the glycosyltransferase 2 family.</text>
</comment>
<dbReference type="EMBL" id="JAFEKC020000008">
    <property type="protein sequence ID" value="KAK0513250.1"/>
    <property type="molecule type" value="Genomic_DNA"/>
</dbReference>
<proteinExistence type="inferred from homology"/>
<evidence type="ECO:0000256" key="14">
    <source>
        <dbReference type="SAM" id="Phobius"/>
    </source>
</evidence>
<evidence type="ECO:0000259" key="15">
    <source>
        <dbReference type="Pfam" id="PF00535"/>
    </source>
</evidence>
<evidence type="ECO:0000256" key="8">
    <source>
        <dbReference type="ARBA" id="ARBA00022824"/>
    </source>
</evidence>
<dbReference type="Gene3D" id="3.90.550.10">
    <property type="entry name" value="Spore Coat Polysaccharide Biosynthesis Protein SpsA, Chain A"/>
    <property type="match status" value="1"/>
</dbReference>
<evidence type="ECO:0000256" key="11">
    <source>
        <dbReference type="ARBA" id="ARBA00023136"/>
    </source>
</evidence>
<evidence type="ECO:0000256" key="3">
    <source>
        <dbReference type="ARBA" id="ARBA00006739"/>
    </source>
</evidence>
<reference evidence="16" key="1">
    <citation type="submission" date="2023-03" db="EMBL/GenBank/DDBJ databases">
        <title>Complete genome of Cladonia borealis.</title>
        <authorList>
            <person name="Park H."/>
        </authorList>
    </citation>
    <scope>NUCLEOTIDE SEQUENCE</scope>
    <source>
        <strain evidence="16">ANT050790</strain>
    </source>
</reference>
<dbReference type="AlphaFoldDB" id="A0AA39R1U2"/>
<comment type="subcellular location">
    <subcellularLocation>
        <location evidence="1">Endoplasmic reticulum membrane</location>
        <topology evidence="1">Single-pass membrane protein</topology>
    </subcellularLocation>
</comment>
<dbReference type="CDD" id="cd04188">
    <property type="entry name" value="DPG_synthase"/>
    <property type="match status" value="1"/>
</dbReference>
<sequence>MEYVKPVLAASQGVPLLLVVILASSTLIGFALLFYLGLFIVAPIPRPPLLSEKTYRVIEPDGQTSADKQLPCWQEKFDAQREAARTKRNLSENETKVEDPEVFMSLVVPAFNEEERLGVMLAEATEFLQREYGSQTPSIQANGNRAKRKSGKHEISNDHVSPRTTSCRGWEVLVVSDGSTDKTIDTALDFARNLGGNAASCIRVVQLHENRGKGGAVTHGMRHVRGQYAIFADADGASRFSDLGKLVEASKKIEDAQGRAVAVGSRAHLVGSEAVRSFLRNFLMHSFHLLLRILTPPATAAIGDTQCGFKLFSRPSLPYIIPYMHSEGWIFDVEMLMLAELAGIPVAEVPVGWHEVKGSKLNVLWDSLGMAWGLAVLRAAWGLGVYRRS</sequence>
<dbReference type="PANTHER" id="PTHR10859:SF91">
    <property type="entry name" value="DOLICHYL-PHOSPHATE BETA-GLUCOSYLTRANSFERASE"/>
    <property type="match status" value="1"/>
</dbReference>
<feature type="domain" description="Glycosyltransferase 2-like" evidence="15">
    <location>
        <begin position="169"/>
        <end position="258"/>
    </location>
</feature>
<dbReference type="InterPro" id="IPR029044">
    <property type="entry name" value="Nucleotide-diphossugar_trans"/>
</dbReference>
<dbReference type="InterPro" id="IPR001173">
    <property type="entry name" value="Glyco_trans_2-like"/>
</dbReference>
<comment type="catalytic activity">
    <reaction evidence="12">
        <text>a di-trans,poly-cis-dolichyl phosphate + UDP-alpha-D-glucose = a di-trans,poly-cis-dolichyl beta-D-glucosyl phosphate + UDP</text>
        <dbReference type="Rhea" id="RHEA:15401"/>
        <dbReference type="Rhea" id="RHEA-COMP:19498"/>
        <dbReference type="Rhea" id="RHEA-COMP:19502"/>
        <dbReference type="ChEBI" id="CHEBI:57525"/>
        <dbReference type="ChEBI" id="CHEBI:57683"/>
        <dbReference type="ChEBI" id="CHEBI:58223"/>
        <dbReference type="ChEBI" id="CHEBI:58885"/>
        <dbReference type="EC" id="2.4.1.117"/>
    </reaction>
    <physiologicalReaction direction="left-to-right" evidence="12">
        <dbReference type="Rhea" id="RHEA:15402"/>
    </physiologicalReaction>
</comment>
<comment type="pathway">
    <text evidence="2">Protein modification; protein glycosylation.</text>
</comment>
<keyword evidence="8" id="KW-0256">Endoplasmic reticulum</keyword>
<evidence type="ECO:0000313" key="16">
    <source>
        <dbReference type="EMBL" id="KAK0513250.1"/>
    </source>
</evidence>
<organism evidence="16 17">
    <name type="scientific">Cladonia borealis</name>
    <dbReference type="NCBI Taxonomy" id="184061"/>
    <lineage>
        <taxon>Eukaryota</taxon>
        <taxon>Fungi</taxon>
        <taxon>Dikarya</taxon>
        <taxon>Ascomycota</taxon>
        <taxon>Pezizomycotina</taxon>
        <taxon>Lecanoromycetes</taxon>
        <taxon>OSLEUM clade</taxon>
        <taxon>Lecanoromycetidae</taxon>
        <taxon>Lecanorales</taxon>
        <taxon>Lecanorineae</taxon>
        <taxon>Cladoniaceae</taxon>
        <taxon>Cladonia</taxon>
    </lineage>
</organism>
<keyword evidence="10 14" id="KW-1133">Transmembrane helix</keyword>
<keyword evidence="17" id="KW-1185">Reference proteome</keyword>
<keyword evidence="5" id="KW-0328">Glycosyltransferase</keyword>
<evidence type="ECO:0000256" key="4">
    <source>
        <dbReference type="ARBA" id="ARBA00012583"/>
    </source>
</evidence>
<evidence type="ECO:0000256" key="13">
    <source>
        <dbReference type="SAM" id="MobiDB-lite"/>
    </source>
</evidence>
<name>A0AA39R1U2_9LECA</name>
<evidence type="ECO:0000256" key="5">
    <source>
        <dbReference type="ARBA" id="ARBA00022676"/>
    </source>
</evidence>
<keyword evidence="6" id="KW-0808">Transferase</keyword>
<gene>
    <name evidence="16" type="ORF">JMJ35_004236</name>
</gene>
<evidence type="ECO:0000256" key="10">
    <source>
        <dbReference type="ARBA" id="ARBA00022989"/>
    </source>
</evidence>
<evidence type="ECO:0000256" key="7">
    <source>
        <dbReference type="ARBA" id="ARBA00022692"/>
    </source>
</evidence>
<evidence type="ECO:0000256" key="12">
    <source>
        <dbReference type="ARBA" id="ARBA00045097"/>
    </source>
</evidence>
<dbReference type="SUPFAM" id="SSF53448">
    <property type="entry name" value="Nucleotide-diphospho-sugar transferases"/>
    <property type="match status" value="1"/>
</dbReference>
<accession>A0AA39R1U2</accession>
<evidence type="ECO:0000256" key="2">
    <source>
        <dbReference type="ARBA" id="ARBA00004922"/>
    </source>
</evidence>
<keyword evidence="7 14" id="KW-0812">Transmembrane</keyword>
<dbReference type="GO" id="GO:0005789">
    <property type="term" value="C:endoplasmic reticulum membrane"/>
    <property type="evidence" value="ECO:0007669"/>
    <property type="project" value="UniProtKB-SubCell"/>
</dbReference>
<feature type="compositionally biased region" description="Basic and acidic residues" evidence="13">
    <location>
        <begin position="152"/>
        <end position="161"/>
    </location>
</feature>